<accession>A0A0F9GPJ3</accession>
<evidence type="ECO:0000259" key="10">
    <source>
        <dbReference type="Pfam" id="PF01568"/>
    </source>
</evidence>
<feature type="domain" description="Molybdopterin dinucleotide-binding" evidence="10">
    <location>
        <begin position="593"/>
        <end position="716"/>
    </location>
</feature>
<keyword evidence="8" id="KW-0411">Iron-sulfur</keyword>
<dbReference type="GO" id="GO:0009055">
    <property type="term" value="F:electron transfer activity"/>
    <property type="evidence" value="ECO:0007669"/>
    <property type="project" value="TreeGrafter"/>
</dbReference>
<comment type="cofactor">
    <cofactor evidence="1">
        <name>[4Fe-4S] cluster</name>
        <dbReference type="ChEBI" id="CHEBI:49883"/>
    </cofactor>
</comment>
<name>A0A0F9GPJ3_9ZZZZ</name>
<keyword evidence="4" id="KW-0004">4Fe-4S</keyword>
<sequence>MAGLANTWGYGAMTNHLNDMRNSRSIIMLGSNAAEAHPVAMQHILAAKEKNGAPLIVVDPRFTKTAAKADIFVRLRSGTDVAFVMGLVREIIENGWHDNDFIAKRTFGFEEVKKVADHYTPEEVERITDVKPKLLKRVARLLAEHRPGALVWCMGGTQHSHGNNVTRSYCILQLVLGNMGIAGGGANVIRGHDNVQGATDMCILSNSLPGYYGLSDGAYKHWAQVWGIDSNWLFNRFDNDYDSKQRNKKGFTMARWYEGVLQPKDKIDQRDNIRAHFYWGIAMESQSQMNRVKEALEKVELLVMVDPFVPSAAVTPDRKDGAYLLPASMQYEVEGSVTATARQIQWRYQVLAPLYDSRPDNEIMVDLCTRLGIGKEFAKNYKKYPDDVLKEWSSGLQTIGMTGHTVARLKRQRDNAHTFDVTTLKANGGPCDGEYYGLPWPCWTTDHPGTPLLYDMHKPVMDGGLPFRARFGAEYKGRDMLSAKGVTMPESTADGGYVEFKEVVKGLNWKTDLSDKTFRYALSKGMAPYGNARARMLVWTFPDPVPIHREPINSPRPDLLDDYPTYKDKEKHYRVFTKFESAQSKDVSKRFPLILTTGRVVHHMGGGAVTRANRWLSELSPEMYAEVNPATANDYGLKEGDWLWVESPQGGKVKVKAKITERVDRKTIFLPYHWGGVFAGVNKTAKFPEGTKPYTVGESANTVANYGYDIVTQMQETKTGL</sequence>
<dbReference type="Gene3D" id="3.40.228.10">
    <property type="entry name" value="Dimethylsulfoxide Reductase, domain 2"/>
    <property type="match status" value="1"/>
</dbReference>
<dbReference type="PANTHER" id="PTHR43598">
    <property type="entry name" value="TUNGSTEN-CONTAINING FORMYLMETHANOFURAN DEHYDROGENASE 2 SUBUNIT B"/>
    <property type="match status" value="1"/>
</dbReference>
<keyword evidence="6" id="KW-0560">Oxidoreductase</keyword>
<dbReference type="FunFam" id="2.40.40.20:FF:000013">
    <property type="entry name" value="Dimethyl sulfoxide reductase subunit A"/>
    <property type="match status" value="1"/>
</dbReference>
<dbReference type="Gene3D" id="3.40.50.740">
    <property type="match status" value="1"/>
</dbReference>
<reference evidence="11" key="1">
    <citation type="journal article" date="2015" name="Nature">
        <title>Complex archaea that bridge the gap between prokaryotes and eukaryotes.</title>
        <authorList>
            <person name="Spang A."/>
            <person name="Saw J.H."/>
            <person name="Jorgensen S.L."/>
            <person name="Zaremba-Niedzwiedzka K."/>
            <person name="Martijn J."/>
            <person name="Lind A.E."/>
            <person name="van Eijk R."/>
            <person name="Schleper C."/>
            <person name="Guy L."/>
            <person name="Ettema T.J."/>
        </authorList>
    </citation>
    <scope>NUCLEOTIDE SEQUENCE</scope>
</reference>
<dbReference type="SUPFAM" id="SSF50692">
    <property type="entry name" value="ADC-like"/>
    <property type="match status" value="1"/>
</dbReference>
<dbReference type="InterPro" id="IPR009010">
    <property type="entry name" value="Asp_de-COase-like_dom_sf"/>
</dbReference>
<dbReference type="GO" id="GO:0016491">
    <property type="term" value="F:oxidoreductase activity"/>
    <property type="evidence" value="ECO:0007669"/>
    <property type="project" value="UniProtKB-KW"/>
</dbReference>
<dbReference type="Gene3D" id="2.40.40.20">
    <property type="match status" value="1"/>
</dbReference>
<dbReference type="InterPro" id="IPR006657">
    <property type="entry name" value="MoPterin_dinucl-bd_dom"/>
</dbReference>
<proteinExistence type="inferred from homology"/>
<dbReference type="InterPro" id="IPR006656">
    <property type="entry name" value="Mopterin_OxRdtase"/>
</dbReference>
<evidence type="ECO:0000256" key="8">
    <source>
        <dbReference type="ARBA" id="ARBA00023014"/>
    </source>
</evidence>
<evidence type="ECO:0000256" key="4">
    <source>
        <dbReference type="ARBA" id="ARBA00022485"/>
    </source>
</evidence>
<dbReference type="PANTHER" id="PTHR43598:SF1">
    <property type="entry name" value="FORMATE DEHYDROGENASE-O MAJOR SUBUNIT"/>
    <property type="match status" value="1"/>
</dbReference>
<evidence type="ECO:0000256" key="3">
    <source>
        <dbReference type="ARBA" id="ARBA00010312"/>
    </source>
</evidence>
<dbReference type="AlphaFoldDB" id="A0A0F9GPJ3"/>
<keyword evidence="7" id="KW-0408">Iron</keyword>
<dbReference type="GO" id="GO:0030151">
    <property type="term" value="F:molybdenum ion binding"/>
    <property type="evidence" value="ECO:0007669"/>
    <property type="project" value="TreeGrafter"/>
</dbReference>
<dbReference type="CDD" id="cd02792">
    <property type="entry name" value="MopB_CT_Formate-Dh-Na-like"/>
    <property type="match status" value="1"/>
</dbReference>
<comment type="subcellular location">
    <subcellularLocation>
        <location evidence="2">Cell envelope</location>
    </subcellularLocation>
</comment>
<dbReference type="Pfam" id="PF00384">
    <property type="entry name" value="Molybdopterin"/>
    <property type="match status" value="1"/>
</dbReference>
<evidence type="ECO:0000256" key="5">
    <source>
        <dbReference type="ARBA" id="ARBA00022723"/>
    </source>
</evidence>
<dbReference type="SUPFAM" id="SSF53706">
    <property type="entry name" value="Formate dehydrogenase/DMSO reductase, domains 1-3"/>
    <property type="match status" value="1"/>
</dbReference>
<dbReference type="FunFam" id="3.40.228.10:FF:000002">
    <property type="entry name" value="Formate dehydrogenase subunit alpha"/>
    <property type="match status" value="1"/>
</dbReference>
<evidence type="ECO:0008006" key="12">
    <source>
        <dbReference type="Google" id="ProtNLM"/>
    </source>
</evidence>
<dbReference type="Pfam" id="PF01568">
    <property type="entry name" value="Molydop_binding"/>
    <property type="match status" value="1"/>
</dbReference>
<dbReference type="GO" id="GO:0030313">
    <property type="term" value="C:cell envelope"/>
    <property type="evidence" value="ECO:0007669"/>
    <property type="project" value="UniProtKB-SubCell"/>
</dbReference>
<evidence type="ECO:0000256" key="2">
    <source>
        <dbReference type="ARBA" id="ARBA00004196"/>
    </source>
</evidence>
<keyword evidence="5" id="KW-0479">Metal-binding</keyword>
<feature type="domain" description="Molybdopterin oxidoreductase" evidence="9">
    <location>
        <begin position="12"/>
        <end position="369"/>
    </location>
</feature>
<feature type="non-terminal residue" evidence="11">
    <location>
        <position position="721"/>
    </location>
</feature>
<organism evidence="11">
    <name type="scientific">marine sediment metagenome</name>
    <dbReference type="NCBI Taxonomy" id="412755"/>
    <lineage>
        <taxon>unclassified sequences</taxon>
        <taxon>metagenomes</taxon>
        <taxon>ecological metagenomes</taxon>
    </lineage>
</organism>
<comment type="caution">
    <text evidence="11">The sequence shown here is derived from an EMBL/GenBank/DDBJ whole genome shotgun (WGS) entry which is preliminary data.</text>
</comment>
<protein>
    <recommendedName>
        <fullName evidence="12">Molybdopterin oxidoreductase domain-containing protein</fullName>
    </recommendedName>
</protein>
<dbReference type="GO" id="GO:0009061">
    <property type="term" value="P:anaerobic respiration"/>
    <property type="evidence" value="ECO:0007669"/>
    <property type="project" value="TreeGrafter"/>
</dbReference>
<evidence type="ECO:0000313" key="11">
    <source>
        <dbReference type="EMBL" id="KKL92396.1"/>
    </source>
</evidence>
<dbReference type="GO" id="GO:0051539">
    <property type="term" value="F:4 iron, 4 sulfur cluster binding"/>
    <property type="evidence" value="ECO:0007669"/>
    <property type="project" value="UniProtKB-KW"/>
</dbReference>
<dbReference type="EMBL" id="LAZR01019477">
    <property type="protein sequence ID" value="KKL92396.1"/>
    <property type="molecule type" value="Genomic_DNA"/>
</dbReference>
<gene>
    <name evidence="11" type="ORF">LCGC14_1885100</name>
</gene>
<evidence type="ECO:0000256" key="7">
    <source>
        <dbReference type="ARBA" id="ARBA00023004"/>
    </source>
</evidence>
<dbReference type="GO" id="GO:0043546">
    <property type="term" value="F:molybdopterin cofactor binding"/>
    <property type="evidence" value="ECO:0007669"/>
    <property type="project" value="InterPro"/>
</dbReference>
<evidence type="ECO:0000256" key="1">
    <source>
        <dbReference type="ARBA" id="ARBA00001966"/>
    </source>
</evidence>
<evidence type="ECO:0000259" key="9">
    <source>
        <dbReference type="Pfam" id="PF00384"/>
    </source>
</evidence>
<evidence type="ECO:0000256" key="6">
    <source>
        <dbReference type="ARBA" id="ARBA00023002"/>
    </source>
</evidence>
<comment type="similarity">
    <text evidence="3">Belongs to the prokaryotic molybdopterin-containing oxidoreductase family.</text>
</comment>